<proteinExistence type="predicted"/>
<evidence type="ECO:0000313" key="1">
    <source>
        <dbReference type="EnsemblMetazoa" id="AALB014375-PA"/>
    </source>
</evidence>
<evidence type="ECO:0000313" key="2">
    <source>
        <dbReference type="Proteomes" id="UP000069272"/>
    </source>
</evidence>
<accession>A0A182FXK5</accession>
<dbReference type="EnsemblMetazoa" id="AALB014375-RA">
    <property type="protein sequence ID" value="AALB014375-PA"/>
    <property type="gene ID" value="AALB014375"/>
</dbReference>
<reference evidence="1 2" key="1">
    <citation type="journal article" date="2017" name="G3 (Bethesda)">
        <title>The Physical Genome Mapping of Anopheles albimanus Corrected Scaffold Misassemblies and Identified Interarm Rearrangements in Genus Anopheles.</title>
        <authorList>
            <person name="Artemov G.N."/>
            <person name="Peery A.N."/>
            <person name="Jiang X."/>
            <person name="Tu Z."/>
            <person name="Stegniy V.N."/>
            <person name="Sharakhova M.V."/>
            <person name="Sharakhov I.V."/>
        </authorList>
    </citation>
    <scope>NUCLEOTIDE SEQUENCE [LARGE SCALE GENOMIC DNA]</scope>
    <source>
        <strain evidence="1 2">ALBI9_A</strain>
    </source>
</reference>
<dbReference type="AlphaFoldDB" id="A0A182FXK5"/>
<sequence length="21" mass="2468">MRDKVISHAQVQIYRIVPNVT</sequence>
<name>A0A182FXK5_ANOAL</name>
<organism evidence="1 2">
    <name type="scientific">Anopheles albimanus</name>
    <name type="common">New world malaria mosquito</name>
    <dbReference type="NCBI Taxonomy" id="7167"/>
    <lineage>
        <taxon>Eukaryota</taxon>
        <taxon>Metazoa</taxon>
        <taxon>Ecdysozoa</taxon>
        <taxon>Arthropoda</taxon>
        <taxon>Hexapoda</taxon>
        <taxon>Insecta</taxon>
        <taxon>Pterygota</taxon>
        <taxon>Neoptera</taxon>
        <taxon>Endopterygota</taxon>
        <taxon>Diptera</taxon>
        <taxon>Nematocera</taxon>
        <taxon>Culicoidea</taxon>
        <taxon>Culicidae</taxon>
        <taxon>Anophelinae</taxon>
        <taxon>Anopheles</taxon>
    </lineage>
</organism>
<reference evidence="1" key="2">
    <citation type="submission" date="2022-08" db="UniProtKB">
        <authorList>
            <consortium name="EnsemblMetazoa"/>
        </authorList>
    </citation>
    <scope>IDENTIFICATION</scope>
    <source>
        <strain evidence="1">STECLA/ALBI9_A</strain>
    </source>
</reference>
<dbReference type="Proteomes" id="UP000069272">
    <property type="component" value="Chromosome 3R"/>
</dbReference>
<keyword evidence="2" id="KW-1185">Reference proteome</keyword>
<protein>
    <submittedName>
        <fullName evidence="1">Uncharacterized protein</fullName>
    </submittedName>
</protein>